<evidence type="ECO:0000256" key="1">
    <source>
        <dbReference type="SAM" id="MobiDB-lite"/>
    </source>
</evidence>
<feature type="compositionally biased region" description="Basic and acidic residues" evidence="1">
    <location>
        <begin position="1"/>
        <end position="17"/>
    </location>
</feature>
<feature type="region of interest" description="Disordered" evidence="1">
    <location>
        <begin position="1"/>
        <end position="56"/>
    </location>
</feature>
<dbReference type="Proteomes" id="UP000588647">
    <property type="component" value="Unassembled WGS sequence"/>
</dbReference>
<name>A0A7W6HDT1_9HYPH</name>
<evidence type="ECO:0000313" key="3">
    <source>
        <dbReference type="Proteomes" id="UP000588647"/>
    </source>
</evidence>
<dbReference type="EMBL" id="JACIEM010000002">
    <property type="protein sequence ID" value="MBB4003181.1"/>
    <property type="molecule type" value="Genomic_DNA"/>
</dbReference>
<dbReference type="AlphaFoldDB" id="A0A7W6HDT1"/>
<comment type="caution">
    <text evidence="2">The sequence shown here is derived from an EMBL/GenBank/DDBJ whole genome shotgun (WGS) entry which is preliminary data.</text>
</comment>
<keyword evidence="3" id="KW-1185">Reference proteome</keyword>
<sequence length="56" mass="5742">MTDSKKTAGNGPKDDAKGQFAPTQHGGGNDGTVSANPKAISRRQDGDATFPVKKGK</sequence>
<proteinExistence type="predicted"/>
<organism evidence="2 3">
    <name type="scientific">Aurantimonas endophytica</name>
    <dbReference type="NCBI Taxonomy" id="1522175"/>
    <lineage>
        <taxon>Bacteria</taxon>
        <taxon>Pseudomonadati</taxon>
        <taxon>Pseudomonadota</taxon>
        <taxon>Alphaproteobacteria</taxon>
        <taxon>Hyphomicrobiales</taxon>
        <taxon>Aurantimonadaceae</taxon>
        <taxon>Aurantimonas</taxon>
    </lineage>
</organism>
<protein>
    <submittedName>
        <fullName evidence="2">Uncharacterized protein</fullName>
    </submittedName>
</protein>
<reference evidence="2 3" key="1">
    <citation type="submission" date="2020-08" db="EMBL/GenBank/DDBJ databases">
        <title>Genomic Encyclopedia of Type Strains, Phase IV (KMG-IV): sequencing the most valuable type-strain genomes for metagenomic binning, comparative biology and taxonomic classification.</title>
        <authorList>
            <person name="Goeker M."/>
        </authorList>
    </citation>
    <scope>NUCLEOTIDE SEQUENCE [LARGE SCALE GENOMIC DNA]</scope>
    <source>
        <strain evidence="2 3">DSM 103570</strain>
    </source>
</reference>
<evidence type="ECO:0000313" key="2">
    <source>
        <dbReference type="EMBL" id="MBB4003181.1"/>
    </source>
</evidence>
<accession>A0A7W6HDT1</accession>
<gene>
    <name evidence="2" type="ORF">GGR03_002256</name>
</gene>